<feature type="signal peptide" evidence="2">
    <location>
        <begin position="1"/>
        <end position="20"/>
    </location>
</feature>
<gene>
    <name evidence="3" type="ORF">F4553_001622</name>
</gene>
<dbReference type="RefSeq" id="WP_184834028.1">
    <property type="nucleotide sequence ID" value="NZ_JACHMN010000002.1"/>
</dbReference>
<name>A0A841BMP3_9ACTN</name>
<evidence type="ECO:0000313" key="3">
    <source>
        <dbReference type="EMBL" id="MBB5868243.1"/>
    </source>
</evidence>
<accession>A0A841BMP3</accession>
<evidence type="ECO:0000256" key="1">
    <source>
        <dbReference type="SAM" id="MobiDB-lite"/>
    </source>
</evidence>
<keyword evidence="2" id="KW-0732">Signal</keyword>
<feature type="chain" id="PRO_5039257970" description="Lipoprotein" evidence="2">
    <location>
        <begin position="21"/>
        <end position="231"/>
    </location>
</feature>
<dbReference type="Proteomes" id="UP000587527">
    <property type="component" value="Unassembled WGS sequence"/>
</dbReference>
<comment type="caution">
    <text evidence="3">The sequence shown here is derived from an EMBL/GenBank/DDBJ whole genome shotgun (WGS) entry which is preliminary data.</text>
</comment>
<feature type="compositionally biased region" description="Low complexity" evidence="1">
    <location>
        <begin position="42"/>
        <end position="65"/>
    </location>
</feature>
<feature type="region of interest" description="Disordered" evidence="1">
    <location>
        <begin position="25"/>
        <end position="65"/>
    </location>
</feature>
<evidence type="ECO:0000313" key="4">
    <source>
        <dbReference type="Proteomes" id="UP000587527"/>
    </source>
</evidence>
<organism evidence="3 4">
    <name type="scientific">Allocatelliglobosispora scoriae</name>
    <dbReference type="NCBI Taxonomy" id="643052"/>
    <lineage>
        <taxon>Bacteria</taxon>
        <taxon>Bacillati</taxon>
        <taxon>Actinomycetota</taxon>
        <taxon>Actinomycetes</taxon>
        <taxon>Micromonosporales</taxon>
        <taxon>Micromonosporaceae</taxon>
        <taxon>Allocatelliglobosispora</taxon>
    </lineage>
</organism>
<sequence length="231" mass="24781">MRRMTILAPLAAVFVIAAGAGCANKQQNSATSPPTVSTDLGSSSAAPATSAPAKPSPAKSASPAAASWPAPEDCVSYNPGNLSVHYEAGIYQVNDGSKVVLRLHGGPGEQVGEQGLALAKRYRKHCFLGRDNSREEKYSYIFDYWRNETGSKPTIPGLDDLCSDYDRRNLTVEDMGDGNGWRVKDHDHVLHLFDNGDDARDGKLVLAKYSRICFVGGSGDESQGQDQVSFS</sequence>
<keyword evidence="4" id="KW-1185">Reference proteome</keyword>
<protein>
    <recommendedName>
        <fullName evidence="5">Lipoprotein</fullName>
    </recommendedName>
</protein>
<feature type="compositionally biased region" description="Polar residues" evidence="1">
    <location>
        <begin position="25"/>
        <end position="41"/>
    </location>
</feature>
<dbReference type="AlphaFoldDB" id="A0A841BMP3"/>
<evidence type="ECO:0008006" key="5">
    <source>
        <dbReference type="Google" id="ProtNLM"/>
    </source>
</evidence>
<proteinExistence type="predicted"/>
<reference evidence="3 4" key="1">
    <citation type="submission" date="2020-08" db="EMBL/GenBank/DDBJ databases">
        <title>Sequencing the genomes of 1000 actinobacteria strains.</title>
        <authorList>
            <person name="Klenk H.-P."/>
        </authorList>
    </citation>
    <scope>NUCLEOTIDE SEQUENCE [LARGE SCALE GENOMIC DNA]</scope>
    <source>
        <strain evidence="3 4">DSM 45362</strain>
    </source>
</reference>
<evidence type="ECO:0000256" key="2">
    <source>
        <dbReference type="SAM" id="SignalP"/>
    </source>
</evidence>
<dbReference type="EMBL" id="JACHMN010000002">
    <property type="protein sequence ID" value="MBB5868243.1"/>
    <property type="molecule type" value="Genomic_DNA"/>
</dbReference>
<dbReference type="PROSITE" id="PS51257">
    <property type="entry name" value="PROKAR_LIPOPROTEIN"/>
    <property type="match status" value="1"/>
</dbReference>